<reference evidence="1 2" key="2">
    <citation type="journal article" date="2016" name="Genome Announc.">
        <title>Draft Genome Sequence of Erythromycin- and Oxytetracycline-Sensitive Nocardia seriolae Strain U-1 (NBRC 110359).</title>
        <authorList>
            <person name="Imajoh M."/>
            <person name="Sukeda M."/>
            <person name="Shimizu M."/>
            <person name="Yamane J."/>
            <person name="Ohnishi K."/>
            <person name="Oshima S."/>
        </authorList>
    </citation>
    <scope>NUCLEOTIDE SEQUENCE [LARGE SCALE GENOMIC DNA]</scope>
    <source>
        <strain evidence="1 2">U-1</strain>
    </source>
</reference>
<dbReference type="NCBIfam" id="NF040618">
    <property type="entry name" value="PPA1309_fam"/>
    <property type="match status" value="1"/>
</dbReference>
<proteinExistence type="predicted"/>
<evidence type="ECO:0000313" key="1">
    <source>
        <dbReference type="EMBL" id="GAP32619.1"/>
    </source>
</evidence>
<protein>
    <submittedName>
        <fullName evidence="1">Uncharacterized protein</fullName>
    </submittedName>
</protein>
<name>A0ABC9Z4R6_9NOCA</name>
<dbReference type="Proteomes" id="UP000037179">
    <property type="component" value="Unassembled WGS sequence"/>
</dbReference>
<accession>A0ABC9Z4R6</accession>
<reference evidence="2" key="1">
    <citation type="submission" date="2015-07" db="EMBL/GenBank/DDBJ databases">
        <title>Nocardia seriolae U-1 whole genome shotgun sequence.</title>
        <authorList>
            <person name="Imajoh M."/>
            <person name="Fukumoto Y."/>
            <person name="Sukeda M."/>
            <person name="Yamane J."/>
            <person name="Yamasaki K."/>
            <person name="Shimizu M."/>
            <person name="Ohnishi K."/>
            <person name="Oshima S."/>
        </authorList>
    </citation>
    <scope>NUCLEOTIDE SEQUENCE [LARGE SCALE GENOMIC DNA]</scope>
    <source>
        <strain evidence="2">U-1</strain>
    </source>
</reference>
<gene>
    <name evidence="1" type="ORF">NSK11_contig00169-0003</name>
</gene>
<sequence>MGPRPAGGVGVARCEDCRVNPEQWAASALYRCIREVAEYVDGEGWDRPPQMFALVPTADLVAAEPALLDQLDEQNALTPIAQEPFPEDIAGEADAMALDEFLATTSWPSSVEGCVLVQQIVVLPPTAEQTLDEAIAPLLADRDAADQAGRRAALTHAERRDARLFVGVLRDGTSLSLLQIRPSEEEEDPFGDLDLRTTPNLAPNLVEALRHTLENDPDDF</sequence>
<comment type="caution">
    <text evidence="1">The sequence shown here is derived from an EMBL/GenBank/DDBJ whole genome shotgun (WGS) entry which is preliminary data.</text>
</comment>
<keyword evidence="2" id="KW-1185">Reference proteome</keyword>
<organism evidence="1 2">
    <name type="scientific">Nocardia seriolae</name>
    <dbReference type="NCBI Taxonomy" id="37332"/>
    <lineage>
        <taxon>Bacteria</taxon>
        <taxon>Bacillati</taxon>
        <taxon>Actinomycetota</taxon>
        <taxon>Actinomycetes</taxon>
        <taxon>Mycobacteriales</taxon>
        <taxon>Nocardiaceae</taxon>
        <taxon>Nocardia</taxon>
    </lineage>
</organism>
<dbReference type="EMBL" id="BBYQ01000169">
    <property type="protein sequence ID" value="GAP32619.1"/>
    <property type="molecule type" value="Genomic_DNA"/>
</dbReference>
<dbReference type="InterPro" id="IPR047681">
    <property type="entry name" value="PPA1309-like"/>
</dbReference>
<evidence type="ECO:0000313" key="2">
    <source>
        <dbReference type="Proteomes" id="UP000037179"/>
    </source>
</evidence>
<dbReference type="AlphaFoldDB" id="A0ABC9Z4R6"/>